<organism evidence="3 4">
    <name type="scientific">Dissostichus mawsoni</name>
    <name type="common">Antarctic cod</name>
    <dbReference type="NCBI Taxonomy" id="36200"/>
    <lineage>
        <taxon>Eukaryota</taxon>
        <taxon>Metazoa</taxon>
        <taxon>Chordata</taxon>
        <taxon>Craniata</taxon>
        <taxon>Vertebrata</taxon>
        <taxon>Euteleostomi</taxon>
        <taxon>Actinopterygii</taxon>
        <taxon>Neopterygii</taxon>
        <taxon>Teleostei</taxon>
        <taxon>Neoteleostei</taxon>
        <taxon>Acanthomorphata</taxon>
        <taxon>Eupercaria</taxon>
        <taxon>Perciformes</taxon>
        <taxon>Notothenioidei</taxon>
        <taxon>Nototheniidae</taxon>
        <taxon>Dissostichus</taxon>
    </lineage>
</organism>
<dbReference type="EMBL" id="JAAKFY010000011">
    <property type="protein sequence ID" value="KAF3849465.1"/>
    <property type="molecule type" value="Genomic_DNA"/>
</dbReference>
<evidence type="ECO:0000313" key="4">
    <source>
        <dbReference type="Proteomes" id="UP000518266"/>
    </source>
</evidence>
<dbReference type="PANTHER" id="PTHR16528:SF2">
    <property type="entry name" value="GOLGI-ASSOCIATED PDZ AND COILED-COIL MOTIF-CONTAINING PROTEIN"/>
    <property type="match status" value="1"/>
</dbReference>
<keyword evidence="1" id="KW-0175">Coiled coil</keyword>
<keyword evidence="4" id="KW-1185">Reference proteome</keyword>
<protein>
    <submittedName>
        <fullName evidence="3">Uncharacterized protein</fullName>
    </submittedName>
</protein>
<dbReference type="Proteomes" id="UP000518266">
    <property type="component" value="Unassembled WGS sequence"/>
</dbReference>
<dbReference type="GO" id="GO:0044325">
    <property type="term" value="F:transmembrane transporter binding"/>
    <property type="evidence" value="ECO:0007669"/>
    <property type="project" value="TreeGrafter"/>
</dbReference>
<dbReference type="GO" id="GO:0005794">
    <property type="term" value="C:Golgi apparatus"/>
    <property type="evidence" value="ECO:0007669"/>
    <property type="project" value="InterPro"/>
</dbReference>
<feature type="coiled-coil region" evidence="1">
    <location>
        <begin position="83"/>
        <end position="110"/>
    </location>
</feature>
<dbReference type="InterPro" id="IPR038879">
    <property type="entry name" value="GOPC"/>
</dbReference>
<dbReference type="GO" id="GO:0030140">
    <property type="term" value="C:trans-Golgi network transport vesicle"/>
    <property type="evidence" value="ECO:0007669"/>
    <property type="project" value="TreeGrafter"/>
</dbReference>
<dbReference type="AlphaFoldDB" id="A0A7J5YJ46"/>
<comment type="caution">
    <text evidence="3">The sequence shown here is derived from an EMBL/GenBank/DDBJ whole genome shotgun (WGS) entry which is preliminary data.</text>
</comment>
<proteinExistence type="predicted"/>
<feature type="coiled-coil region" evidence="1">
    <location>
        <begin position="156"/>
        <end position="183"/>
    </location>
</feature>
<feature type="region of interest" description="Disordered" evidence="2">
    <location>
        <begin position="214"/>
        <end position="267"/>
    </location>
</feature>
<accession>A0A7J5YJ46</accession>
<dbReference type="GO" id="GO:2000009">
    <property type="term" value="P:negative regulation of protein localization to cell surface"/>
    <property type="evidence" value="ECO:0007669"/>
    <property type="project" value="TreeGrafter"/>
</dbReference>
<name>A0A7J5YJ46_DISMA</name>
<dbReference type="OrthoDB" id="10063653at2759"/>
<evidence type="ECO:0000256" key="2">
    <source>
        <dbReference type="SAM" id="MobiDB-lite"/>
    </source>
</evidence>
<gene>
    <name evidence="3" type="ORF">F7725_019184</name>
</gene>
<dbReference type="PANTHER" id="PTHR16528">
    <property type="entry name" value="GOLGI-ASSOCIATED PDZ AND COILED-COIL MOTIF-CONTAINING"/>
    <property type="match status" value="1"/>
</dbReference>
<reference evidence="3 4" key="1">
    <citation type="submission" date="2020-03" db="EMBL/GenBank/DDBJ databases">
        <title>Dissostichus mawsoni Genome sequencing and assembly.</title>
        <authorList>
            <person name="Park H."/>
        </authorList>
    </citation>
    <scope>NUCLEOTIDE SEQUENCE [LARGE SCALE GENOMIC DNA]</scope>
    <source>
        <strain evidence="3">DM0001</strain>
        <tissue evidence="3">Muscle</tissue>
    </source>
</reference>
<evidence type="ECO:0000256" key="1">
    <source>
        <dbReference type="SAM" id="Coils"/>
    </source>
</evidence>
<sequence length="267" mass="29994">MSASAGCSPVGQSSGLGSGMTMFRWLEVLEKEFDKAFVDVDLLLGEIDPDQVDITYEGRQKMTSLSSCFAQLCHKTQTVFQLNHKLEAQLVDLRSELTDAKAERKVVEREVHDQLLQLHTLQLQLHAKQGQTEDSDSIKERLEQELVVNRKDKIAEARLEVEMRLFKKENEALRRHMAVLQAEVYGARLAAKYLDKELAGRVQQIQLLGRDMKGPAHDKLWEPAGGGDPPAPPQDRYPSLQGRNDPKKPLHSPVGHVSGKLQSAQDR</sequence>
<dbReference type="GO" id="GO:0016020">
    <property type="term" value="C:membrane"/>
    <property type="evidence" value="ECO:0007669"/>
    <property type="project" value="TreeGrafter"/>
</dbReference>
<evidence type="ECO:0000313" key="3">
    <source>
        <dbReference type="EMBL" id="KAF3849465.1"/>
    </source>
</evidence>